<dbReference type="EC" id="2.4.-.-" evidence="2"/>
<protein>
    <submittedName>
        <fullName evidence="2">Glycosyltransferase family 4 protein</fullName>
        <ecNumber evidence="2">2.4.-.-</ecNumber>
    </submittedName>
</protein>
<dbReference type="RefSeq" id="WP_077412835.1">
    <property type="nucleotide sequence ID" value="NZ_JBHRTS010000001.1"/>
</dbReference>
<sequence length="344" mass="39431">MARILFADTSHPKPYDYQDLAALAMGGTESSLLRTARILQGNGHQVTVFQQARELADEQHGVRLIGPDQLDNTQAPEHVVVLRKFPQLLRFQQQFPEARLHLWIHTYKNWEYVLKRGFRLKQPWQLITNSHTHAAHCDRLLHKGFFGRLYSLFKARVPIHTCYNPIPAELAANPKTERDPNKLLFLSAPNKGLAQVLRTFQQINRHLKGLQLYVANPGYRKDHPEDIPNVHYLGALPAEQVRNHLATSLCVFYPQDSFAETFGLIYAEANALGTPVMAHDIGAAREILHPNNPLIKAHDNYQITKTLVHWQRQLPEVSYRKEFDEPAIYQQWATALSLNSNTTH</sequence>
<dbReference type="PANTHER" id="PTHR45947:SF3">
    <property type="entry name" value="SULFOQUINOVOSYL TRANSFERASE SQD2"/>
    <property type="match status" value="1"/>
</dbReference>
<dbReference type="EMBL" id="JBHRTS010000001">
    <property type="protein sequence ID" value="MFC3192628.1"/>
    <property type="molecule type" value="Genomic_DNA"/>
</dbReference>
<dbReference type="CDD" id="cd03801">
    <property type="entry name" value="GT4_PimA-like"/>
    <property type="match status" value="1"/>
</dbReference>
<reference evidence="3" key="1">
    <citation type="journal article" date="2019" name="Int. J. Syst. Evol. Microbiol.">
        <title>The Global Catalogue of Microorganisms (GCM) 10K type strain sequencing project: providing services to taxonomists for standard genome sequencing and annotation.</title>
        <authorList>
            <consortium name="The Broad Institute Genomics Platform"/>
            <consortium name="The Broad Institute Genome Sequencing Center for Infectious Disease"/>
            <person name="Wu L."/>
            <person name="Ma J."/>
        </authorList>
    </citation>
    <scope>NUCLEOTIDE SEQUENCE [LARGE SCALE GENOMIC DNA]</scope>
    <source>
        <strain evidence="3">KCTC 42953</strain>
    </source>
</reference>
<keyword evidence="2" id="KW-0328">Glycosyltransferase</keyword>
<dbReference type="InterPro" id="IPR001296">
    <property type="entry name" value="Glyco_trans_1"/>
</dbReference>
<organism evidence="2 3">
    <name type="scientific">Marinicella sediminis</name>
    <dbReference type="NCBI Taxonomy" id="1792834"/>
    <lineage>
        <taxon>Bacteria</taxon>
        <taxon>Pseudomonadati</taxon>
        <taxon>Pseudomonadota</taxon>
        <taxon>Gammaproteobacteria</taxon>
        <taxon>Lysobacterales</taxon>
        <taxon>Marinicellaceae</taxon>
        <taxon>Marinicella</taxon>
    </lineage>
</organism>
<evidence type="ECO:0000313" key="2">
    <source>
        <dbReference type="EMBL" id="MFC3192628.1"/>
    </source>
</evidence>
<name>A0ABV7J7L4_9GAMM</name>
<dbReference type="PANTHER" id="PTHR45947">
    <property type="entry name" value="SULFOQUINOVOSYL TRANSFERASE SQD2"/>
    <property type="match status" value="1"/>
</dbReference>
<evidence type="ECO:0000313" key="3">
    <source>
        <dbReference type="Proteomes" id="UP001595533"/>
    </source>
</evidence>
<dbReference type="SUPFAM" id="SSF53756">
    <property type="entry name" value="UDP-Glycosyltransferase/glycogen phosphorylase"/>
    <property type="match status" value="1"/>
</dbReference>
<dbReference type="InterPro" id="IPR050194">
    <property type="entry name" value="Glycosyltransferase_grp1"/>
</dbReference>
<evidence type="ECO:0000259" key="1">
    <source>
        <dbReference type="Pfam" id="PF00534"/>
    </source>
</evidence>
<dbReference type="Proteomes" id="UP001595533">
    <property type="component" value="Unassembled WGS sequence"/>
</dbReference>
<gene>
    <name evidence="2" type="ORF">ACFODZ_00110</name>
</gene>
<dbReference type="Gene3D" id="3.40.50.2000">
    <property type="entry name" value="Glycogen Phosphorylase B"/>
    <property type="match status" value="2"/>
</dbReference>
<keyword evidence="2" id="KW-0808">Transferase</keyword>
<dbReference type="Pfam" id="PF00534">
    <property type="entry name" value="Glycos_transf_1"/>
    <property type="match status" value="1"/>
</dbReference>
<accession>A0ABV7J7L4</accession>
<comment type="caution">
    <text evidence="2">The sequence shown here is derived from an EMBL/GenBank/DDBJ whole genome shotgun (WGS) entry which is preliminary data.</text>
</comment>
<feature type="domain" description="Glycosyl transferase family 1" evidence="1">
    <location>
        <begin position="184"/>
        <end position="297"/>
    </location>
</feature>
<keyword evidence="3" id="KW-1185">Reference proteome</keyword>
<dbReference type="GO" id="GO:0016757">
    <property type="term" value="F:glycosyltransferase activity"/>
    <property type="evidence" value="ECO:0007669"/>
    <property type="project" value="UniProtKB-KW"/>
</dbReference>
<proteinExistence type="predicted"/>